<keyword evidence="1" id="KW-0732">Signal</keyword>
<organism evidence="2 3">
    <name type="scientific">Halomicronema hongdechloris C2206</name>
    <dbReference type="NCBI Taxonomy" id="1641165"/>
    <lineage>
        <taxon>Bacteria</taxon>
        <taxon>Bacillati</taxon>
        <taxon>Cyanobacteriota</taxon>
        <taxon>Cyanophyceae</taxon>
        <taxon>Nodosilineales</taxon>
        <taxon>Nodosilineaceae</taxon>
        <taxon>Halomicronema</taxon>
    </lineage>
</organism>
<evidence type="ECO:0000313" key="3">
    <source>
        <dbReference type="Proteomes" id="UP000191901"/>
    </source>
</evidence>
<name>A0A1Z3HRS8_9CYAN</name>
<evidence type="ECO:0000256" key="1">
    <source>
        <dbReference type="SAM" id="SignalP"/>
    </source>
</evidence>
<keyword evidence="3" id="KW-1185">Reference proteome</keyword>
<protein>
    <submittedName>
        <fullName evidence="2">Uncharacterized protein</fullName>
    </submittedName>
</protein>
<accession>A0A1Z3HRS8</accession>
<sequence length="229" mass="23884">MRRPSCWPLALTPVFDAAAAPVIATCQNNPAATQPTLALAQTLWDRPGEILALADGSHPLWRYGLLSAALEPLGWDAPLTVAPLIARQLLLTPAGLPADVSLWSWGEAPLPSLSASGQVMAQRLRLAPTCLRIVPIQAAAGTLAQPTIQAMTRVSQRPVLALSDWAVTGDEALKSLLTLAWLRGTDLYLPGRSVKTGGGDDQSQGYPALQALAGAADDGVLAPGAMAPH</sequence>
<dbReference type="STRING" id="1641165.XM38_09900"/>
<dbReference type="Proteomes" id="UP000191901">
    <property type="component" value="Chromosome"/>
</dbReference>
<proteinExistence type="predicted"/>
<dbReference type="KEGG" id="hhg:XM38_039820"/>
<dbReference type="AlphaFoldDB" id="A0A1Z3HRS8"/>
<dbReference type="EMBL" id="CP021983">
    <property type="protein sequence ID" value="ASC73020.1"/>
    <property type="molecule type" value="Genomic_DNA"/>
</dbReference>
<evidence type="ECO:0000313" key="2">
    <source>
        <dbReference type="EMBL" id="ASC73020.1"/>
    </source>
</evidence>
<feature type="chain" id="PRO_5013255464" evidence="1">
    <location>
        <begin position="20"/>
        <end position="229"/>
    </location>
</feature>
<dbReference type="RefSeq" id="WP_088430706.1">
    <property type="nucleotide sequence ID" value="NZ_CP021983.2"/>
</dbReference>
<reference evidence="2 3" key="1">
    <citation type="journal article" date="2016" name="Biochim. Biophys. Acta">
        <title>Characterization of red-shifted phycobilisomes isolated from the chlorophyll f-containing cyanobacterium Halomicronema hongdechloris.</title>
        <authorList>
            <person name="Li Y."/>
            <person name="Lin Y."/>
            <person name="Garvey C.J."/>
            <person name="Birch D."/>
            <person name="Corkery R.W."/>
            <person name="Loughlin P.C."/>
            <person name="Scheer H."/>
            <person name="Willows R.D."/>
            <person name="Chen M."/>
        </authorList>
    </citation>
    <scope>NUCLEOTIDE SEQUENCE [LARGE SCALE GENOMIC DNA]</scope>
    <source>
        <strain evidence="2 3">C2206</strain>
    </source>
</reference>
<gene>
    <name evidence="2" type="ORF">XM38_039820</name>
</gene>
<feature type="signal peptide" evidence="1">
    <location>
        <begin position="1"/>
        <end position="19"/>
    </location>
</feature>